<proteinExistence type="predicted"/>
<keyword evidence="6" id="KW-0630">Potassium</keyword>
<protein>
    <submittedName>
        <fullName evidence="16">Uncharacterized protein</fullName>
    </submittedName>
</protein>
<evidence type="ECO:0000256" key="1">
    <source>
        <dbReference type="ARBA" id="ARBA00004141"/>
    </source>
</evidence>
<keyword evidence="3" id="KW-0633">Potassium transport</keyword>
<sequence>MQTHNLQKRNSPKNVVCVFHNFIATFVNLPSEYQFGKTRCNTSRSEVYFPFHEGVPVCGLVKMDGVVALDAGAVPEELDQYEDEVEFRRALRKKLEQTALGFRVDVANAALSIITVGFYIWETSENPDEGSGRELYLWAVEIVCTFQFACNYLLKYYACDNRKNFVQEPHNIMDGITTLPLILEVIAFTIGHKELLMLCARVLRICRILRLYCITRYAESEITQQLNKFAYLLGSSIFMSAAFYNLFEKDSTKEDAYGVSKINFWDSLWVTFVTITTVGYGDLTPETWEGRMVCIVCIAYNFVVVPMELNNLSVLLAMKSPFARASFRARKPNEHVIVCGNVTFSSVSGFLQEFFHEDHGNTDMSVILLHPVTPKGDLLQLIKSGKYANQVKYIEGTPMDKVDLKRASATFAKGYFILSDKHRADPDMEDASNILRALYIKHNSSGANPSIGERETFLQLIRQESKSNVSAACQATGEGEIDQLVCTDEFKMGLLGISALCPAFTTLISNLITSADDTPPDSLKAEDWHEEYCYGCGFELYRTSLSRHFSRKSFREIAAIVYTDFGAVMFALDFVDSANERRVAVCPNDFVVGRASSVSAFVIAPDVSVTRKIATYQPKDQKSAIRHTLNFSNSAGLDCWGLCRRRNPSQAYSSFENDKAAELEEMNSAEGQDKIKAAGPVSEGVLTNGVSLPEPEPEPPGSVSKEQGVTFQDQNRPFRRSRTSKDRTGSVKQKGWMLLRELKGKHPNFSRLLMSEAELARCDRNPKKKFVAASLSDLVKKVAEMKKSYHTRGPIELEEASLDVDLKLTGHIIVCGPLTNFYPLIAPLRRNHLEVIQPIVLMVPPKNEWDNTDRRVWDKISMFEDVWILEGLASDYRDLKRVNIESCVSVIILAPKPSTKPDDGGDTGQTDLVDADSIFAFQHIQRFTQRSVLVELVSPNNMSFLVPDAANAGCADTYMMAPYVRGWVFTTSMLDTLICQAFYNRDLLTVLRTLVTGGGEKSEFKSSDGQSIKQGFVSQIPVPAIYAGMQYSAFFLHFLQERGMVCLGLFRSPSSSDGMPFVYTNPKPETTLNHGDMAFMVGTDQPVEAVAVLRQFISADRMAELTGESSRPTSKRKSPEEGYGLELATPDPANDSEIPISSRSSRGTRFRSSSRSSQLSEDSVLLLGAVKDLASQVKEMRDQLSRMDTPRM</sequence>
<accession>A0AAE0BWC6</accession>
<dbReference type="InterPro" id="IPR003148">
    <property type="entry name" value="RCK_N"/>
</dbReference>
<dbReference type="EMBL" id="LGRX02033001">
    <property type="protein sequence ID" value="KAK3243269.1"/>
    <property type="molecule type" value="Genomic_DNA"/>
</dbReference>
<evidence type="ECO:0000256" key="6">
    <source>
        <dbReference type="ARBA" id="ARBA00022958"/>
    </source>
</evidence>
<evidence type="ECO:0000259" key="13">
    <source>
        <dbReference type="Pfam" id="PF00520"/>
    </source>
</evidence>
<dbReference type="PANTHER" id="PTHR10027">
    <property type="entry name" value="CALCIUM-ACTIVATED POTASSIUM CHANNEL ALPHA CHAIN"/>
    <property type="match status" value="1"/>
</dbReference>
<keyword evidence="5" id="KW-0631">Potassium channel</keyword>
<dbReference type="GO" id="GO:0005267">
    <property type="term" value="F:potassium channel activity"/>
    <property type="evidence" value="ECO:0007669"/>
    <property type="project" value="UniProtKB-KW"/>
</dbReference>
<keyword evidence="9 12" id="KW-0472">Membrane</keyword>
<dbReference type="Gene3D" id="1.20.120.350">
    <property type="entry name" value="Voltage-gated potassium channels. Chain C"/>
    <property type="match status" value="1"/>
</dbReference>
<evidence type="ECO:0000313" key="17">
    <source>
        <dbReference type="Proteomes" id="UP001190700"/>
    </source>
</evidence>
<reference evidence="16 17" key="1">
    <citation type="journal article" date="2015" name="Genome Biol. Evol.">
        <title>Comparative Genomics of a Bacterivorous Green Alga Reveals Evolutionary Causalities and Consequences of Phago-Mixotrophic Mode of Nutrition.</title>
        <authorList>
            <person name="Burns J.A."/>
            <person name="Paasch A."/>
            <person name="Narechania A."/>
            <person name="Kim E."/>
        </authorList>
    </citation>
    <scope>NUCLEOTIDE SEQUENCE [LARGE SCALE GENOMIC DNA]</scope>
    <source>
        <strain evidence="16 17">PLY_AMNH</strain>
    </source>
</reference>
<name>A0AAE0BWC6_9CHLO</name>
<feature type="region of interest" description="Disordered" evidence="11">
    <location>
        <begin position="684"/>
        <end position="731"/>
    </location>
</feature>
<dbReference type="SUPFAM" id="SSF81324">
    <property type="entry name" value="Voltage-gated potassium channels"/>
    <property type="match status" value="1"/>
</dbReference>
<organism evidence="16 17">
    <name type="scientific">Cymbomonas tetramitiformis</name>
    <dbReference type="NCBI Taxonomy" id="36881"/>
    <lineage>
        <taxon>Eukaryota</taxon>
        <taxon>Viridiplantae</taxon>
        <taxon>Chlorophyta</taxon>
        <taxon>Pyramimonadophyceae</taxon>
        <taxon>Pyramimonadales</taxon>
        <taxon>Pyramimonadaceae</taxon>
        <taxon>Cymbomonas</taxon>
    </lineage>
</organism>
<dbReference type="GO" id="GO:0016020">
    <property type="term" value="C:membrane"/>
    <property type="evidence" value="ECO:0007669"/>
    <property type="project" value="UniProtKB-SubCell"/>
</dbReference>
<keyword evidence="8" id="KW-0406">Ion transport</keyword>
<evidence type="ECO:0000256" key="9">
    <source>
        <dbReference type="ARBA" id="ARBA00023136"/>
    </source>
</evidence>
<evidence type="ECO:0000256" key="12">
    <source>
        <dbReference type="SAM" id="Phobius"/>
    </source>
</evidence>
<dbReference type="Pfam" id="PF03493">
    <property type="entry name" value="BK_channel_a"/>
    <property type="match status" value="1"/>
</dbReference>
<feature type="domain" description="Ion transport" evidence="13">
    <location>
        <begin position="111"/>
        <end position="305"/>
    </location>
</feature>
<keyword evidence="4 12" id="KW-0812">Transmembrane</keyword>
<evidence type="ECO:0000256" key="5">
    <source>
        <dbReference type="ARBA" id="ARBA00022826"/>
    </source>
</evidence>
<dbReference type="Proteomes" id="UP001190700">
    <property type="component" value="Unassembled WGS sequence"/>
</dbReference>
<dbReference type="PRINTS" id="PR00169">
    <property type="entry name" value="KCHANNEL"/>
</dbReference>
<feature type="transmembrane region" description="Helical" evidence="12">
    <location>
        <begin position="229"/>
        <end position="247"/>
    </location>
</feature>
<feature type="domain" description="RCK N-terminal" evidence="15">
    <location>
        <begin position="333"/>
        <end position="443"/>
    </location>
</feature>
<dbReference type="InterPro" id="IPR003929">
    <property type="entry name" value="K_chnl_BK_asu"/>
</dbReference>
<evidence type="ECO:0000313" key="16">
    <source>
        <dbReference type="EMBL" id="KAK3243269.1"/>
    </source>
</evidence>
<feature type="compositionally biased region" description="Low complexity" evidence="11">
    <location>
        <begin position="1141"/>
        <end position="1161"/>
    </location>
</feature>
<evidence type="ECO:0000256" key="8">
    <source>
        <dbReference type="ARBA" id="ARBA00023065"/>
    </source>
</evidence>
<evidence type="ECO:0000256" key="11">
    <source>
        <dbReference type="SAM" id="MobiDB-lite"/>
    </source>
</evidence>
<evidence type="ECO:0000259" key="14">
    <source>
        <dbReference type="Pfam" id="PF03493"/>
    </source>
</evidence>
<dbReference type="InterPro" id="IPR047871">
    <property type="entry name" value="K_chnl_Slo-like"/>
</dbReference>
<evidence type="ECO:0000256" key="2">
    <source>
        <dbReference type="ARBA" id="ARBA00022448"/>
    </source>
</evidence>
<feature type="domain" description="RCK N-terminal" evidence="15">
    <location>
        <begin position="808"/>
        <end position="930"/>
    </location>
</feature>
<evidence type="ECO:0000256" key="4">
    <source>
        <dbReference type="ARBA" id="ARBA00022692"/>
    </source>
</evidence>
<dbReference type="Pfam" id="PF00520">
    <property type="entry name" value="Ion_trans"/>
    <property type="match status" value="1"/>
</dbReference>
<dbReference type="InterPro" id="IPR005821">
    <property type="entry name" value="Ion_trans_dom"/>
</dbReference>
<evidence type="ECO:0000256" key="3">
    <source>
        <dbReference type="ARBA" id="ARBA00022538"/>
    </source>
</evidence>
<dbReference type="PANTHER" id="PTHR10027:SF10">
    <property type="entry name" value="SLOWPOKE 2, ISOFORM D"/>
    <property type="match status" value="1"/>
</dbReference>
<keyword evidence="2" id="KW-0813">Transport</keyword>
<gene>
    <name evidence="16" type="ORF">CYMTET_47065</name>
</gene>
<dbReference type="Gene3D" id="3.40.50.720">
    <property type="entry name" value="NAD(P)-binding Rossmann-like Domain"/>
    <property type="match status" value="2"/>
</dbReference>
<keyword evidence="10" id="KW-0407">Ion channel</keyword>
<dbReference type="Gene3D" id="1.10.287.70">
    <property type="match status" value="1"/>
</dbReference>
<dbReference type="InterPro" id="IPR027359">
    <property type="entry name" value="Volt_channel_dom_sf"/>
</dbReference>
<feature type="transmembrane region" description="Helical" evidence="12">
    <location>
        <begin position="100"/>
        <end position="120"/>
    </location>
</feature>
<comment type="caution">
    <text evidence="16">The sequence shown here is derived from an EMBL/GenBank/DDBJ whole genome shotgun (WGS) entry which is preliminary data.</text>
</comment>
<feature type="domain" description="Calcium-activated potassium channel BK alpha subunit" evidence="14">
    <location>
        <begin position="482"/>
        <end position="572"/>
    </location>
</feature>
<dbReference type="Pfam" id="PF22614">
    <property type="entry name" value="Slo-like_RCK"/>
    <property type="match status" value="2"/>
</dbReference>
<evidence type="ECO:0000256" key="7">
    <source>
        <dbReference type="ARBA" id="ARBA00022989"/>
    </source>
</evidence>
<comment type="subcellular location">
    <subcellularLocation>
        <location evidence="1">Membrane</location>
        <topology evidence="1">Multi-pass membrane protein</topology>
    </subcellularLocation>
</comment>
<feature type="region of interest" description="Disordered" evidence="11">
    <location>
        <begin position="1104"/>
        <end position="1161"/>
    </location>
</feature>
<evidence type="ECO:0000256" key="10">
    <source>
        <dbReference type="ARBA" id="ARBA00023303"/>
    </source>
</evidence>
<evidence type="ECO:0000259" key="15">
    <source>
        <dbReference type="Pfam" id="PF22614"/>
    </source>
</evidence>
<dbReference type="AlphaFoldDB" id="A0AAE0BWC6"/>
<keyword evidence="7 12" id="KW-1133">Transmembrane helix</keyword>
<keyword evidence="17" id="KW-1185">Reference proteome</keyword>
<feature type="transmembrane region" description="Helical" evidence="12">
    <location>
        <begin position="135"/>
        <end position="154"/>
    </location>
</feature>
<feature type="compositionally biased region" description="Polar residues" evidence="11">
    <location>
        <begin position="704"/>
        <end position="715"/>
    </location>
</feature>